<dbReference type="InterPro" id="IPR048400">
    <property type="entry name" value="SLS1_N"/>
</dbReference>
<evidence type="ECO:0000259" key="2">
    <source>
        <dbReference type="Pfam" id="PF20776"/>
    </source>
</evidence>
<feature type="compositionally biased region" description="Basic and acidic residues" evidence="1">
    <location>
        <begin position="863"/>
        <end position="873"/>
    </location>
</feature>
<evidence type="ECO:0000313" key="4">
    <source>
        <dbReference type="EMBL" id="KAG8631340.1"/>
    </source>
</evidence>
<dbReference type="Proteomes" id="UP000809789">
    <property type="component" value="Unassembled WGS sequence"/>
</dbReference>
<dbReference type="InterPro" id="IPR048401">
    <property type="entry name" value="SLS1_C"/>
</dbReference>
<dbReference type="OrthoDB" id="5392646at2759"/>
<sequence length="930" mass="105887">MSAPATRSAFTCARCRFHQRLRRDLLALSTNTLRRFASTEIELPRPRNAAEPDSHGYYWRNLGPDQNLIGKKGRRQRADAERLKIKSLDQESDIIVLRDVAEDPSEPRHESTEAVEEDDDAESKPVEPTVDIEKLLVKGANPRESEVFAAIEQHRPEERELIKPIWNAKQKALADAHTAPQLKKYLKKHKQQVSIPDKSRTISWKHPKDEVNHPRLIIVTPWFRSTTNVHEPLPMQLEEPPGKLPFKKWDLVDQVFRNAWNLQMIEEQDTLGELEILLTGPQWKMLHTRAARDLFGILRKGVFFRRVRLEHDSKRGALRVRGPRQEAEALAQHFQLAFSSCQAHRLNLELLKDVLPLSIEDTIAKFTPRAKQEIELLTGASVTHSKQRSMIWVAAFKGAALDEALRMITMMLGLQTPCNLTIDKPNEGEEKLVSQPSDVPLHLRHLSLGRKVTKVRRYDDASEKIDKSSSNNQSISGEQLVAQVSDYKYQDARVHKLLDQSDHAVQQQLQRIDPVSRAKTWMIPRQPSPWRVRFGTQLEESQIKKEPERAQQYFSSTIPRLPTVTTWFDKLSPEQMAPMTNAKDRLIVKLIPSPHSENFASRRSSYPDVEICFVIRKSSDVEGGLGTPVNEQGKEEYSYALPGNKRLVLSSIDAILRRDLVVPCLPKSSVDLEFSRSIRATVDKDRFMALESSRVYVEAIANSMKGKVNLRAPKFLSLSVPSLWPLDAPSSAEKPKKRKGRPAKSSERPDPKTETDKLTVDEQEALYYFAGFEMRETRLVRPSRELPGPIVNDTDIWTMEDVEAGTTGGKRLEFSVRQGSGSDDLIGFVRRALSMANFFTLANQGPVRPLYNARSAQSSDEDNAPKRQEDRWIRKPLNTPHRTGSTQWNEVVMQKAEKTLLQPATEGRGGKHHSNDSPQTSTRHERSVTE</sequence>
<dbReference type="AlphaFoldDB" id="A0A8K0L9P2"/>
<proteinExistence type="predicted"/>
<feature type="compositionally biased region" description="Polar residues" evidence="1">
    <location>
        <begin position="880"/>
        <end position="889"/>
    </location>
</feature>
<feature type="region of interest" description="Disordered" evidence="1">
    <location>
        <begin position="727"/>
        <end position="757"/>
    </location>
</feature>
<protein>
    <submittedName>
        <fullName evidence="4">Uncharacterized protein</fullName>
    </submittedName>
</protein>
<feature type="region of interest" description="Disordered" evidence="1">
    <location>
        <begin position="100"/>
        <end position="126"/>
    </location>
</feature>
<feature type="compositionally biased region" description="Basic and acidic residues" evidence="1">
    <location>
        <begin position="744"/>
        <end position="757"/>
    </location>
</feature>
<feature type="domain" description="SLS1 C-terminal" evidence="3">
    <location>
        <begin position="539"/>
        <end position="824"/>
    </location>
</feature>
<organism evidence="4 5">
    <name type="scientific">Elsinoe batatas</name>
    <dbReference type="NCBI Taxonomy" id="2601811"/>
    <lineage>
        <taxon>Eukaryota</taxon>
        <taxon>Fungi</taxon>
        <taxon>Dikarya</taxon>
        <taxon>Ascomycota</taxon>
        <taxon>Pezizomycotina</taxon>
        <taxon>Dothideomycetes</taxon>
        <taxon>Dothideomycetidae</taxon>
        <taxon>Myriangiales</taxon>
        <taxon>Elsinoaceae</taxon>
        <taxon>Elsinoe</taxon>
    </lineage>
</organism>
<evidence type="ECO:0000313" key="5">
    <source>
        <dbReference type="Proteomes" id="UP000809789"/>
    </source>
</evidence>
<dbReference type="EMBL" id="JAESVG020000001">
    <property type="protein sequence ID" value="KAG8631340.1"/>
    <property type="molecule type" value="Genomic_DNA"/>
</dbReference>
<evidence type="ECO:0000259" key="3">
    <source>
        <dbReference type="Pfam" id="PF20778"/>
    </source>
</evidence>
<dbReference type="Pfam" id="PF20776">
    <property type="entry name" value="SLS1_N"/>
    <property type="match status" value="1"/>
</dbReference>
<accession>A0A8K0L9P2</accession>
<feature type="region of interest" description="Disordered" evidence="1">
    <location>
        <begin position="853"/>
        <end position="930"/>
    </location>
</feature>
<comment type="caution">
    <text evidence="4">The sequence shown here is derived from an EMBL/GenBank/DDBJ whole genome shotgun (WGS) entry which is preliminary data.</text>
</comment>
<feature type="domain" description="SLS1 N-terminal" evidence="2">
    <location>
        <begin position="141"/>
        <end position="264"/>
    </location>
</feature>
<keyword evidence="5" id="KW-1185">Reference proteome</keyword>
<feature type="compositionally biased region" description="Basic and acidic residues" evidence="1">
    <location>
        <begin position="100"/>
        <end position="112"/>
    </location>
</feature>
<gene>
    <name evidence="4" type="ORF">KVT40_000480</name>
</gene>
<name>A0A8K0L9P2_9PEZI</name>
<dbReference type="Pfam" id="PF20778">
    <property type="entry name" value="SLS1_C"/>
    <property type="match status" value="1"/>
</dbReference>
<evidence type="ECO:0000256" key="1">
    <source>
        <dbReference type="SAM" id="MobiDB-lite"/>
    </source>
</evidence>
<reference evidence="4" key="1">
    <citation type="submission" date="2021-07" db="EMBL/GenBank/DDBJ databases">
        <title>Elsinoe batatas strain:CRI-CJ2 Genome sequencing and assembly.</title>
        <authorList>
            <person name="Huang L."/>
        </authorList>
    </citation>
    <scope>NUCLEOTIDE SEQUENCE</scope>
    <source>
        <strain evidence="4">CRI-CJ2</strain>
    </source>
</reference>